<dbReference type="AlphaFoldDB" id="A0ABD3ZPC5"/>
<organism evidence="1 2">
    <name type="scientific">Bacillus subtilis subsp. subtilis</name>
    <dbReference type="NCBI Taxonomy" id="135461"/>
    <lineage>
        <taxon>Bacteria</taxon>
        <taxon>Bacillati</taxon>
        <taxon>Bacillota</taxon>
        <taxon>Bacilli</taxon>
        <taxon>Bacillales</taxon>
        <taxon>Bacillaceae</taxon>
        <taxon>Bacillus</taxon>
    </lineage>
</organism>
<reference evidence="1 2" key="1">
    <citation type="submission" date="2014-11" db="EMBL/GenBank/DDBJ databases">
        <title>Draft Genome Sequences of Nine Bacillus subtilis Strains that Form Spores with High Heat-Resistance.</title>
        <authorList>
            <person name="Krawcyk A.O."/>
            <person name="Berendsen E.M."/>
            <person name="de Jong A."/>
            <person name="Holsappel S."/>
            <person name="Eijlander R.T."/>
            <person name="Wells-Bennik M."/>
            <person name="Kuipers O.P."/>
        </authorList>
    </citation>
    <scope>NUCLEOTIDE SEQUENCE [LARGE SCALE GENOMIC DNA]</scope>
    <source>
        <strain evidence="1 2">B4067</strain>
    </source>
</reference>
<protein>
    <submittedName>
        <fullName evidence="1">Uncharacterized protein</fullName>
    </submittedName>
</protein>
<sequence>MLEAESLISVLLLFLWITEMESRMSGSIMMKKEFMNGESML</sequence>
<comment type="caution">
    <text evidence="1">The sequence shown here is derived from an EMBL/GenBank/DDBJ whole genome shotgun (WGS) entry which is preliminary data.</text>
</comment>
<name>A0ABD3ZPC5_BACIU</name>
<dbReference type="EMBL" id="JSXS01000148">
    <property type="protein sequence ID" value="KIL29894.1"/>
    <property type="molecule type" value="Genomic_DNA"/>
</dbReference>
<accession>A0ABD3ZPC5</accession>
<proteinExistence type="predicted"/>
<dbReference type="Proteomes" id="UP000031970">
    <property type="component" value="Unassembled WGS sequence"/>
</dbReference>
<gene>
    <name evidence="1" type="ORF">B4067_4844</name>
</gene>
<evidence type="ECO:0000313" key="2">
    <source>
        <dbReference type="Proteomes" id="UP000031970"/>
    </source>
</evidence>
<evidence type="ECO:0000313" key="1">
    <source>
        <dbReference type="EMBL" id="KIL29894.1"/>
    </source>
</evidence>